<proteinExistence type="predicted"/>
<feature type="region of interest" description="Disordered" evidence="1">
    <location>
        <begin position="53"/>
        <end position="91"/>
    </location>
</feature>
<keyword evidence="3" id="KW-1185">Reference proteome</keyword>
<accession>A0ABY1EAF4</accession>
<comment type="caution">
    <text evidence="2">The sequence shown here is derived from an EMBL/GenBank/DDBJ whole genome shotgun (WGS) entry which is preliminary data.</text>
</comment>
<protein>
    <submittedName>
        <fullName evidence="2">Uncharacterized protein</fullName>
    </submittedName>
</protein>
<sequence>MHYCAGAGRSAEPGVPDGAHDRDGVAVIPPVVAHEKVKHVLVAARDALLHGVTETDEHPLDEGLNPRRPQVHALSQFDTHNRDALSLNRDD</sequence>
<dbReference type="Proteomes" id="UP000199681">
    <property type="component" value="Unassembled WGS sequence"/>
</dbReference>
<dbReference type="EMBL" id="FOPW01000002">
    <property type="protein sequence ID" value="SFH27335.1"/>
    <property type="molecule type" value="Genomic_DNA"/>
</dbReference>
<feature type="region of interest" description="Disordered" evidence="1">
    <location>
        <begin position="1"/>
        <end position="22"/>
    </location>
</feature>
<reference evidence="2 3" key="1">
    <citation type="submission" date="2016-10" db="EMBL/GenBank/DDBJ databases">
        <authorList>
            <person name="Varghese N."/>
            <person name="Submissions S."/>
        </authorList>
    </citation>
    <scope>NUCLEOTIDE SEQUENCE [LARGE SCALE GENOMIC DNA]</scope>
    <source>
        <strain evidence="2 3">GMCC 1.11211</strain>
    </source>
</reference>
<evidence type="ECO:0000313" key="3">
    <source>
        <dbReference type="Proteomes" id="UP000199681"/>
    </source>
</evidence>
<evidence type="ECO:0000313" key="2">
    <source>
        <dbReference type="EMBL" id="SFH27335.1"/>
    </source>
</evidence>
<feature type="compositionally biased region" description="Basic and acidic residues" evidence="1">
    <location>
        <begin position="53"/>
        <end position="65"/>
    </location>
</feature>
<evidence type="ECO:0000256" key="1">
    <source>
        <dbReference type="SAM" id="MobiDB-lite"/>
    </source>
</evidence>
<name>A0ABY1EAF4_9MICO</name>
<gene>
    <name evidence="2" type="ORF">SAMN05216274_102235</name>
</gene>
<organism evidence="2 3">
    <name type="scientific">Cryobacterium levicorallinum</name>
    <dbReference type="NCBI Taxonomy" id="995038"/>
    <lineage>
        <taxon>Bacteria</taxon>
        <taxon>Bacillati</taxon>
        <taxon>Actinomycetota</taxon>
        <taxon>Actinomycetes</taxon>
        <taxon>Micrococcales</taxon>
        <taxon>Microbacteriaceae</taxon>
        <taxon>Cryobacterium</taxon>
    </lineage>
</organism>
<feature type="compositionally biased region" description="Basic and acidic residues" evidence="1">
    <location>
        <begin position="79"/>
        <end position="91"/>
    </location>
</feature>